<evidence type="ECO:0000259" key="7">
    <source>
        <dbReference type="PROSITE" id="PS50157"/>
    </source>
</evidence>
<organism evidence="9 10">
    <name type="scientific">Allacma fusca</name>
    <dbReference type="NCBI Taxonomy" id="39272"/>
    <lineage>
        <taxon>Eukaryota</taxon>
        <taxon>Metazoa</taxon>
        <taxon>Ecdysozoa</taxon>
        <taxon>Arthropoda</taxon>
        <taxon>Hexapoda</taxon>
        <taxon>Collembola</taxon>
        <taxon>Symphypleona</taxon>
        <taxon>Sminthuridae</taxon>
        <taxon>Allacma</taxon>
    </lineage>
</organism>
<feature type="coiled-coil region" evidence="5">
    <location>
        <begin position="87"/>
        <end position="114"/>
    </location>
</feature>
<evidence type="ECO:0000256" key="1">
    <source>
        <dbReference type="ARBA" id="ARBA00022723"/>
    </source>
</evidence>
<dbReference type="PROSITE" id="PS50157">
    <property type="entry name" value="ZINC_FINGER_C2H2_2"/>
    <property type="match status" value="1"/>
</dbReference>
<evidence type="ECO:0000256" key="6">
    <source>
        <dbReference type="SAM" id="MobiDB-lite"/>
    </source>
</evidence>
<dbReference type="GO" id="GO:0008270">
    <property type="term" value="F:zinc ion binding"/>
    <property type="evidence" value="ECO:0007669"/>
    <property type="project" value="UniProtKB-KW"/>
</dbReference>
<dbReference type="PANTHER" id="PTHR46753:SF3">
    <property type="entry name" value="PDZ DOMAIN-CONTAINING PROTEIN"/>
    <property type="match status" value="1"/>
</dbReference>
<keyword evidence="5" id="KW-0175">Coiled coil</keyword>
<dbReference type="CDD" id="cd15730">
    <property type="entry name" value="FYVE_EEA1"/>
    <property type="match status" value="1"/>
</dbReference>
<gene>
    <name evidence="9" type="ORF">AFUS01_LOCUS8009</name>
</gene>
<dbReference type="InterPro" id="IPR013087">
    <property type="entry name" value="Znf_C2H2_type"/>
</dbReference>
<dbReference type="PANTHER" id="PTHR46753">
    <property type="entry name" value="FYVE AND COILED-COIL DOMAIN-CONTAINING PROTEIN 1"/>
    <property type="match status" value="1"/>
</dbReference>
<dbReference type="OrthoDB" id="8251707at2759"/>
<dbReference type="Proteomes" id="UP000708208">
    <property type="component" value="Unassembled WGS sequence"/>
</dbReference>
<evidence type="ECO:0000256" key="2">
    <source>
        <dbReference type="ARBA" id="ARBA00022771"/>
    </source>
</evidence>
<comment type="caution">
    <text evidence="9">The sequence shown here is derived from an EMBL/GenBank/DDBJ whole genome shotgun (WGS) entry which is preliminary data.</text>
</comment>
<accession>A0A8J2JI66</accession>
<name>A0A8J2JI66_9HEXA</name>
<keyword evidence="10" id="KW-1185">Reference proteome</keyword>
<reference evidence="9" key="1">
    <citation type="submission" date="2021-06" db="EMBL/GenBank/DDBJ databases">
        <authorList>
            <person name="Hodson N. C."/>
            <person name="Mongue J. A."/>
            <person name="Jaron S. K."/>
        </authorList>
    </citation>
    <scope>NUCLEOTIDE SEQUENCE</scope>
</reference>
<evidence type="ECO:0000256" key="5">
    <source>
        <dbReference type="SAM" id="Coils"/>
    </source>
</evidence>
<dbReference type="InterPro" id="IPR000306">
    <property type="entry name" value="Znf_FYVE"/>
</dbReference>
<protein>
    <recommendedName>
        <fullName evidence="11">Early endosome antigen 1</fullName>
    </recommendedName>
</protein>
<evidence type="ECO:0000259" key="8">
    <source>
        <dbReference type="PROSITE" id="PS50178"/>
    </source>
</evidence>
<evidence type="ECO:0000256" key="4">
    <source>
        <dbReference type="PROSITE-ProRule" id="PRU00042"/>
    </source>
</evidence>
<evidence type="ECO:0000256" key="3">
    <source>
        <dbReference type="ARBA" id="ARBA00022833"/>
    </source>
</evidence>
<keyword evidence="1" id="KW-0479">Metal-binding</keyword>
<dbReference type="Pfam" id="PF01363">
    <property type="entry name" value="FYVE"/>
    <property type="match status" value="1"/>
</dbReference>
<evidence type="ECO:0008006" key="11">
    <source>
        <dbReference type="Google" id="ProtNLM"/>
    </source>
</evidence>
<feature type="region of interest" description="Disordered" evidence="6">
    <location>
        <begin position="314"/>
        <end position="339"/>
    </location>
</feature>
<sequence length="764" mass="87208">MFQLVFIHTTGQLVNKITDKAIVPPRAGESSTSVLDPEEQHSAEGFLCPPCMKAFPSAEALEEHYLKAHPMDEGAQSENVQLLRQEIEILQTSLVEEKSMSEELKKEMLKIQTEMITRNEEKASALETWEGNNSLLKSEVTLLRQQLTDELEHTSELRKEKELLKEKLLILATQNDTLAADNKSLQSQLNHRNTIDDAAVLRQELVSVQRLMDQMTLEKESEVDVLNIKVKELENELEGAQKIQEQSQVELEKIASENQQLSKYTDENYQLKRDLADTMAAHMKKDAEIDNLKEEIELAQKKISSLDAHNQQLAQEKHTQNQPLEKLETTQSDSEQLRSENNTLKTEVEKLQSQNLDLSKNVQNLKMKIEKCETDGQKLVETHTAERKFVEVKFSEYDDKLKDKEEEIKKLKHQHTTAVNQKDAEISRLNKEVKVLQGQLDVKAKELEELQVTKVSLEAKMSQMEKDKTELQSERDNLGKTLSSVEERSALLAKQVEEKIQNNEELQKRFEESRSDSDVKTATIASLEDAVQSLKLSLEEKETIIQSTISEASVKLEQRTNEYESQRKSLEKAIVENQACIKSLEDSLEEKVQRISQLQSSLTETEDFASETTSKVKSLEAKFQELEVLNNELKYKLKSSEEEKALLAERCLTEQSKAEASHQAYEECKRKLEDSVAALQELGRENQSLQIESAKLQGRKWADDSVVNTCTGCVKEFTLTIRKHHCRHCGQIFCNDCSSRTASVPSSKKPVRVCEVCFQELTSK</sequence>
<proteinExistence type="predicted"/>
<dbReference type="AlphaFoldDB" id="A0A8J2JI66"/>
<dbReference type="SMART" id="SM00064">
    <property type="entry name" value="FYVE"/>
    <property type="match status" value="1"/>
</dbReference>
<evidence type="ECO:0000313" key="9">
    <source>
        <dbReference type="EMBL" id="CAG7718632.1"/>
    </source>
</evidence>
<keyword evidence="3" id="KW-0862">Zinc</keyword>
<feature type="compositionally biased region" description="Polar residues" evidence="6">
    <location>
        <begin position="329"/>
        <end position="339"/>
    </location>
</feature>
<dbReference type="PROSITE" id="PS50178">
    <property type="entry name" value="ZF_FYVE"/>
    <property type="match status" value="1"/>
</dbReference>
<keyword evidence="2 4" id="KW-0863">Zinc-finger</keyword>
<evidence type="ECO:0000313" key="10">
    <source>
        <dbReference type="Proteomes" id="UP000708208"/>
    </source>
</evidence>
<dbReference type="InterPro" id="IPR017455">
    <property type="entry name" value="Znf_FYVE-rel"/>
</dbReference>
<feature type="domain" description="C2H2-type" evidence="7">
    <location>
        <begin position="46"/>
        <end position="74"/>
    </location>
</feature>
<dbReference type="PROSITE" id="PS00028">
    <property type="entry name" value="ZINC_FINGER_C2H2_1"/>
    <property type="match status" value="1"/>
</dbReference>
<dbReference type="EMBL" id="CAJVCH010054902">
    <property type="protein sequence ID" value="CAG7718632.1"/>
    <property type="molecule type" value="Genomic_DNA"/>
</dbReference>
<feature type="domain" description="FYVE-type" evidence="8">
    <location>
        <begin position="704"/>
        <end position="762"/>
    </location>
</feature>